<evidence type="ECO:0000256" key="1">
    <source>
        <dbReference type="ARBA" id="ARBA00006112"/>
    </source>
</evidence>
<organism evidence="4 5">
    <name type="scientific">Methanofollis tationis</name>
    <dbReference type="NCBI Taxonomy" id="81417"/>
    <lineage>
        <taxon>Archaea</taxon>
        <taxon>Methanobacteriati</taxon>
        <taxon>Methanobacteriota</taxon>
        <taxon>Stenosarchaea group</taxon>
        <taxon>Methanomicrobia</taxon>
        <taxon>Methanomicrobiales</taxon>
        <taxon>Methanomicrobiaceae</taxon>
        <taxon>Methanofollis</taxon>
    </lineage>
</organism>
<dbReference type="PANTHER" id="PTHR43232:SF2">
    <property type="entry name" value="MOLYBDENUM COFACTOR BIOSYNTHESIS PROTEIN B"/>
    <property type="match status" value="1"/>
</dbReference>
<dbReference type="InterPro" id="IPR008284">
    <property type="entry name" value="MoCF_biosynth_CS"/>
</dbReference>
<comment type="caution">
    <text evidence="4">The sequence shown here is derived from an EMBL/GenBank/DDBJ whole genome shotgun (WGS) entry which is preliminary data.</text>
</comment>
<dbReference type="NCBIfam" id="TIGR00177">
    <property type="entry name" value="molyb_syn"/>
    <property type="match status" value="1"/>
</dbReference>
<comment type="similarity">
    <text evidence="1">Belongs to the MoaB/Mog family.</text>
</comment>
<dbReference type="SMART" id="SM00852">
    <property type="entry name" value="MoCF_biosynth"/>
    <property type="match status" value="1"/>
</dbReference>
<dbReference type="FunFam" id="3.40.980.10:FF:000006">
    <property type="entry name" value="Molybdenum cofactor biosynthesis protein B"/>
    <property type="match status" value="1"/>
</dbReference>
<reference evidence="4 5" key="1">
    <citation type="submission" date="2020-06" db="EMBL/GenBank/DDBJ databases">
        <title>Methanofollis fontis sp. nov., a methanogen isolated from marine sediments near a cold seep at Four-Way Closure Ridge offshore southwestern Taiwan.</title>
        <authorList>
            <person name="Chen S.-C."/>
            <person name="Teng N.-H."/>
            <person name="Lin Y.-S."/>
            <person name="Lai M.-C."/>
            <person name="Chen H.-H."/>
            <person name="Wang C.-C."/>
        </authorList>
    </citation>
    <scope>NUCLEOTIDE SEQUENCE [LARGE SCALE GENOMIC DNA]</scope>
    <source>
        <strain evidence="4 5">DSM 2702</strain>
    </source>
</reference>
<evidence type="ECO:0000313" key="4">
    <source>
        <dbReference type="EMBL" id="NVO66962.1"/>
    </source>
</evidence>
<feature type="domain" description="MoaB/Mog" evidence="3">
    <location>
        <begin position="14"/>
        <end position="156"/>
    </location>
</feature>
<dbReference type="PIRSF" id="PIRSF006443">
    <property type="entry name" value="MoaB"/>
    <property type="match status" value="1"/>
</dbReference>
<proteinExistence type="inferred from homology"/>
<evidence type="ECO:0000259" key="3">
    <source>
        <dbReference type="SMART" id="SM00852"/>
    </source>
</evidence>
<dbReference type="InterPro" id="IPR012245">
    <property type="entry name" value="MoaB"/>
</dbReference>
<dbReference type="PROSITE" id="PS01078">
    <property type="entry name" value="MOCF_BIOSYNTHESIS_1"/>
    <property type="match status" value="1"/>
</dbReference>
<dbReference type="GO" id="GO:0005829">
    <property type="term" value="C:cytosol"/>
    <property type="evidence" value="ECO:0007669"/>
    <property type="project" value="TreeGrafter"/>
</dbReference>
<evidence type="ECO:0000313" key="5">
    <source>
        <dbReference type="Proteomes" id="UP000570823"/>
    </source>
</evidence>
<dbReference type="SUPFAM" id="SSF53218">
    <property type="entry name" value="Molybdenum cofactor biosynthesis proteins"/>
    <property type="match status" value="1"/>
</dbReference>
<name>A0A7K4HP66_9EURY</name>
<dbReference type="EMBL" id="JABXWR010000001">
    <property type="protein sequence ID" value="NVO66962.1"/>
    <property type="molecule type" value="Genomic_DNA"/>
</dbReference>
<keyword evidence="2" id="KW-0501">Molybdenum cofactor biosynthesis</keyword>
<dbReference type="OrthoDB" id="205337at2157"/>
<accession>A0A7K4HP66</accession>
<dbReference type="CDD" id="cd00886">
    <property type="entry name" value="MogA_MoaB"/>
    <property type="match status" value="1"/>
</dbReference>
<sequence length="162" mass="17185">MKQEHLKEIPIRTAVITVSTTRTEETDTSGRAIRDLLAGAGYQVSVSAIVKDDIGAIRSILARTLPEADAVIFNGGTGLTPDDCTIEAIEPFFEKKMEGFGELFRMLSYGEIGTSALLSRAAAGIAGGKAIFCIPGSTGAVKLATEQIILPELRHIISHARG</sequence>
<gene>
    <name evidence="4" type="ORF">HWN36_06485</name>
</gene>
<dbReference type="InterPro" id="IPR036425">
    <property type="entry name" value="MoaB/Mog-like_dom_sf"/>
</dbReference>
<dbReference type="Proteomes" id="UP000570823">
    <property type="component" value="Unassembled WGS sequence"/>
</dbReference>
<protein>
    <submittedName>
        <fullName evidence="4">Molybdenum cofactor biosynthesis protein</fullName>
    </submittedName>
</protein>
<evidence type="ECO:0000256" key="2">
    <source>
        <dbReference type="ARBA" id="ARBA00023150"/>
    </source>
</evidence>
<dbReference type="RefSeq" id="WP_176788605.1">
    <property type="nucleotide sequence ID" value="NZ_JABXWR010000001.1"/>
</dbReference>
<dbReference type="PANTHER" id="PTHR43232">
    <property type="entry name" value="MOLYBDENUM COFACTOR BIOSYNTHESIS PROTEIN B"/>
    <property type="match status" value="1"/>
</dbReference>
<dbReference type="InterPro" id="IPR001453">
    <property type="entry name" value="MoaB/Mog_dom"/>
</dbReference>
<keyword evidence="5" id="KW-1185">Reference proteome</keyword>
<dbReference type="AlphaFoldDB" id="A0A7K4HP66"/>
<dbReference type="GO" id="GO:0006777">
    <property type="term" value="P:Mo-molybdopterin cofactor biosynthetic process"/>
    <property type="evidence" value="ECO:0007669"/>
    <property type="project" value="UniProtKB-KW"/>
</dbReference>
<dbReference type="Gene3D" id="3.40.980.10">
    <property type="entry name" value="MoaB/Mog-like domain"/>
    <property type="match status" value="1"/>
</dbReference>
<dbReference type="Pfam" id="PF00994">
    <property type="entry name" value="MoCF_biosynth"/>
    <property type="match status" value="1"/>
</dbReference>